<feature type="compositionally biased region" description="Basic and acidic residues" evidence="3">
    <location>
        <begin position="7"/>
        <end position="17"/>
    </location>
</feature>
<comment type="caution">
    <text evidence="4">The sequence shown here is derived from an EMBL/GenBank/DDBJ whole genome shotgun (WGS) entry which is preliminary data.</text>
</comment>
<evidence type="ECO:0000313" key="4">
    <source>
        <dbReference type="EMBL" id="POG55093.1"/>
    </source>
</evidence>
<evidence type="ECO:0000313" key="5">
    <source>
        <dbReference type="Proteomes" id="UP000053621"/>
    </source>
</evidence>
<accession>A0A2P4NPL4</accession>
<evidence type="ECO:0000256" key="1">
    <source>
        <dbReference type="ARBA" id="ARBA00022741"/>
    </source>
</evidence>
<dbReference type="InterPro" id="IPR036525">
    <property type="entry name" value="Tubulin/FtsZ_GTPase_sf"/>
</dbReference>
<organism evidence="4 5">
    <name type="scientific">Haloferax marisrubri</name>
    <dbReference type="NCBI Taxonomy" id="1544719"/>
    <lineage>
        <taxon>Archaea</taxon>
        <taxon>Methanobacteriati</taxon>
        <taxon>Methanobacteriota</taxon>
        <taxon>Stenosarchaea group</taxon>
        <taxon>Halobacteria</taxon>
        <taxon>Halobacteriales</taxon>
        <taxon>Haloferacaceae</taxon>
        <taxon>Haloferax</taxon>
    </lineage>
</organism>
<dbReference type="OrthoDB" id="381815at2157"/>
<keyword evidence="2" id="KW-0342">GTP-binding</keyword>
<sequence>MKDIVEAALNSREREDVASEPTESAERSTDGFGDLKFAVIGCGEDGIDWLSDGFKFRPRTGLFDTKVDFDTTTIAVGSRSSLSGANDVDEVFPVASIDRNGESSPEPNDSSHTFEGDTDILQEYDVAVVFGSVSQVSTTVQMEHVCRHLAEETLTLCLPVVSADVLTTTDAVAFRRLVTVTNTTIPLERSRVQEIFGADKEVVEGERTTEQTPIGRALMELSRDIFELLQVPIAAPVDFLRVWSLLESGGVATAHVGAGVRDDVPETLVEHATSHRLCDGETDTADGGLGVVRFGAPFQLQEFRELEDYLGTNRRPPNATETWCHLGGMLNRGFGDQCRLVLLFSGVDLDSVSFLERN</sequence>
<evidence type="ECO:0000256" key="3">
    <source>
        <dbReference type="SAM" id="MobiDB-lite"/>
    </source>
</evidence>
<keyword evidence="1" id="KW-0547">Nucleotide-binding</keyword>
<dbReference type="SUPFAM" id="SSF55307">
    <property type="entry name" value="Tubulin C-terminal domain-like"/>
    <property type="match status" value="1"/>
</dbReference>
<evidence type="ECO:0000256" key="2">
    <source>
        <dbReference type="ARBA" id="ARBA00023134"/>
    </source>
</evidence>
<name>A0A2P4NPL4_9EURY</name>
<dbReference type="Gene3D" id="3.40.50.1440">
    <property type="entry name" value="Tubulin/FtsZ, GTPase domain"/>
    <property type="match status" value="1"/>
</dbReference>
<feature type="region of interest" description="Disordered" evidence="3">
    <location>
        <begin position="7"/>
        <end position="29"/>
    </location>
</feature>
<protein>
    <recommendedName>
        <fullName evidence="6">Tubulin/FtsZ GTPase domain-containing protein</fullName>
    </recommendedName>
</protein>
<dbReference type="EMBL" id="LOPW02000016">
    <property type="protein sequence ID" value="POG55093.1"/>
    <property type="molecule type" value="Genomic_DNA"/>
</dbReference>
<keyword evidence="5" id="KW-1185">Reference proteome</keyword>
<evidence type="ECO:0008006" key="6">
    <source>
        <dbReference type="Google" id="ProtNLM"/>
    </source>
</evidence>
<dbReference type="RefSeq" id="WP_058567050.1">
    <property type="nucleotide sequence ID" value="NZ_LOPW02000016.1"/>
</dbReference>
<proteinExistence type="predicted"/>
<dbReference type="InterPro" id="IPR008280">
    <property type="entry name" value="Tub_FtsZ_C"/>
</dbReference>
<dbReference type="Proteomes" id="UP000053621">
    <property type="component" value="Unassembled WGS sequence"/>
</dbReference>
<gene>
    <name evidence="4" type="ORF">AUR65_011740</name>
</gene>
<dbReference type="GO" id="GO:0005525">
    <property type="term" value="F:GTP binding"/>
    <property type="evidence" value="ECO:0007669"/>
    <property type="project" value="UniProtKB-KW"/>
</dbReference>
<dbReference type="AlphaFoldDB" id="A0A2P4NPL4"/>
<reference evidence="4" key="1">
    <citation type="submission" date="2017-08" db="EMBL/GenBank/DDBJ databases">
        <title>Haloferax marisrubri sp. nov., isolated from the Discovery deep brine-seawater interface in the Red Sea.</title>
        <authorList>
            <person name="Zhang G."/>
            <person name="Stingl U."/>
        </authorList>
    </citation>
    <scope>NUCLEOTIDE SEQUENCE [LARGE SCALE GENOMIC DNA]</scope>
    <source>
        <strain evidence="4">SB3</strain>
    </source>
</reference>